<dbReference type="SUPFAM" id="SSF81296">
    <property type="entry name" value="E set domains"/>
    <property type="match status" value="2"/>
</dbReference>
<comment type="caution">
    <text evidence="4">The sequence shown here is derived from an EMBL/GenBank/DDBJ whole genome shotgun (WGS) entry which is preliminary data.</text>
</comment>
<dbReference type="RefSeq" id="WP_190929889.1">
    <property type="nucleotide sequence ID" value="NZ_JACXJA010000028.1"/>
</dbReference>
<dbReference type="Gene3D" id="2.60.120.260">
    <property type="entry name" value="Galactose-binding domain-like"/>
    <property type="match status" value="2"/>
</dbReference>
<dbReference type="Proteomes" id="UP000639396">
    <property type="component" value="Unassembled WGS sequence"/>
</dbReference>
<dbReference type="InterPro" id="IPR014756">
    <property type="entry name" value="Ig_E-set"/>
</dbReference>
<dbReference type="Gene3D" id="1.50.10.100">
    <property type="entry name" value="Chondroitin AC/alginate lyase"/>
    <property type="match status" value="1"/>
</dbReference>
<evidence type="ECO:0000256" key="2">
    <source>
        <dbReference type="SAM" id="MobiDB-lite"/>
    </source>
</evidence>
<dbReference type="Pfam" id="PF07940">
    <property type="entry name" value="Hepar_II_III_C"/>
    <property type="match status" value="1"/>
</dbReference>
<dbReference type="InterPro" id="IPR012480">
    <property type="entry name" value="Hepar_II_III_C"/>
</dbReference>
<name>A0A927H104_9BACL</name>
<evidence type="ECO:0000256" key="1">
    <source>
        <dbReference type="ARBA" id="ARBA00004196"/>
    </source>
</evidence>
<evidence type="ECO:0000313" key="4">
    <source>
        <dbReference type="EMBL" id="MBD2864260.1"/>
    </source>
</evidence>
<organism evidence="4 5">
    <name type="scientific">Paenibacillus oceani</name>
    <dbReference type="NCBI Taxonomy" id="2772510"/>
    <lineage>
        <taxon>Bacteria</taxon>
        <taxon>Bacillati</taxon>
        <taxon>Bacillota</taxon>
        <taxon>Bacilli</taxon>
        <taxon>Bacillales</taxon>
        <taxon>Paenibacillaceae</taxon>
        <taxon>Paenibacillus</taxon>
    </lineage>
</organism>
<sequence length="1716" mass="187324">MNAEQSLQPKNQDFESQTNGKPSDWTIYDNNQLYQTSTEQVYAGTYSAKITNLTLSAGLRSSKIPVTPGQNYEASVMSYNVDTNSYLYLEFWDAAGKRLTPVSTKVNDTRGQWARTEIRAAAPAGAVAATLLLYLSSANKGTTYYDEAAFREVTSTPSSLFDHLVPATSKTLYQLGDSGTVEWYGTRTDGSLLEAADISQVTYASSNPGVFAVHPSTGVFQALSAGSSEIKIKVTAEGTTKTTILTLRADDFSGNVTGSKTKSTYYTDAKRANAQANIAAYDWARAQRDSAVTSAAPYAAVGDDQLWSIVTPQSVSRSLGIATRYKLRQKGSPDPDDSTISSYGNYPWKIDPIQYPWKLQSPVTGRFFPTNDFASFYQSGINEYGVFDYRQALSNGAPYLTNTGDPQSDWGVDDGWGWTEANGDIWTFIAYYNHWGIWYNGFIMKALNSLRDAYLYTGDAEYAYKGLILLDRVADLYPDLDVTAYPWAKGFDNGDPSVHSAQGKAVNDIWETGLVKSLLFAYDAFFPEIEVLEDRLTAFLSAKAQTYQMANPKHSAAAIQKNIEDHIVRIVYPGMQKSQIRGNNGMHQSALALAAVVLDEEVASKMWLDYVFQSGGLVVVQDPDRPYGRQYQVTGGDLNRLLADEVDRDGMGNEAAPGYNGLWLNTFLEAAEVLDGYERYPEFDLYRNVKFQKMFSAFYRLTMLGKYTPSIGDSGFLGSPSLVGDKSHDILAFERWGNPLHAQLIYLKNGGSASGIHGSIFSPNPEQVAVDIANVIATEGPMQLDSSLMSGYGLAALRDGSPPFYANGTIYEFNDLEIVSANRGTKYLPNYNALLFQNTDGAGAAITFRFSVPAAGEYDIDMLPNKAPSYGKYKVDIDGVDAGSYDFYGASAPDSFSTLATRWLEAGPHTISFVYEGQSPGATGYYAAFKKLALVRPEDREREQQAQKDTQRDVWLYFGRNGGHGHKDTLNLGIHAYGMDLAPDLGYPDVTGSDPKRMEWTENTISHNTVVVDKSKQSGSIVGIPHHFDGDGNVQLVDVEAPRVYPSTETYRRTTSMIRVDEENSYAVDFFRVEGGSSHTFSFHSADASAVTAEGLTLVPQQDGSGRYTGTYAGIDVPYGRKEPGSGSGSGYKGSGFHYLFDVDRAANPQAPFSVDWKVKDTWGIHPEDPNVHLRLTMLSDVDQVALASGQPPQNNAKSPPSVRYMVAERQGVDLKSTFTSVIEPYRNSRTIAAAERLSVYKDGAIVTDDAVQAVKVQLANGRVDYIFYSLDPSAVYTVENRLRFQGFFGVYSERDGAYESAYLHDGTLIGPIGGPAIQKPFGSLNGTVADFTKDMSLSNEIVVNLDLRGLSPETLVGRMIHVDNDRVRNGTYEIVGVSQAPGDQRYRLDLGDTTPIRSYRDANDFSKGYVYDIAQGASFRIPLSYRDSYSAPGLVSIRLEGVTSPAPAGTVRQTVVTAVYGSGAVADATGWAHYESSDSSVAEFVNTGLLLLKKAGTTVLKATYGELTSEPVTLLVTGTTNSTAKPGIPVLSDNNGHDYGILDGTYDMTMNLWYGENGWLYRLYENGILIDTQPLSDRTPAAQSAVTPISGKNNGTYRYHAELTNAYGTTVSAEHIVTVTGATPGKPVITHNNWDGDGSYQVSMNLWWGTNGTEYRLYENGVLIDTRTLTDRTPAAQSAVTNIADRGPGTYEYRAELTNEAGAASSDILIVTVGG</sequence>
<keyword evidence="5" id="KW-1185">Reference proteome</keyword>
<proteinExistence type="predicted"/>
<gene>
    <name evidence="4" type="ORF">IDH45_19945</name>
</gene>
<dbReference type="EMBL" id="JACXJA010000028">
    <property type="protein sequence ID" value="MBD2864260.1"/>
    <property type="molecule type" value="Genomic_DNA"/>
</dbReference>
<dbReference type="Gene3D" id="2.60.40.10">
    <property type="entry name" value="Immunoglobulins"/>
    <property type="match status" value="2"/>
</dbReference>
<dbReference type="SUPFAM" id="SSF48230">
    <property type="entry name" value="Chondroitin AC/alginate lyase"/>
    <property type="match status" value="1"/>
</dbReference>
<dbReference type="CDD" id="cd02795">
    <property type="entry name" value="CBM6-CBM35-CBM36_like"/>
    <property type="match status" value="1"/>
</dbReference>
<evidence type="ECO:0000259" key="3">
    <source>
        <dbReference type="Pfam" id="PF07940"/>
    </source>
</evidence>
<dbReference type="Gene3D" id="2.60.40.1080">
    <property type="match status" value="2"/>
</dbReference>
<feature type="domain" description="Heparinase II/III-like C-terminal" evidence="3">
    <location>
        <begin position="960"/>
        <end position="1103"/>
    </location>
</feature>
<accession>A0A927H104</accession>
<feature type="region of interest" description="Disordered" evidence="2">
    <location>
        <begin position="1"/>
        <end position="25"/>
    </location>
</feature>
<dbReference type="InterPro" id="IPR008929">
    <property type="entry name" value="Chondroitin_lyas"/>
</dbReference>
<comment type="subcellular location">
    <subcellularLocation>
        <location evidence="1">Cell envelope</location>
    </subcellularLocation>
</comment>
<protein>
    <submittedName>
        <fullName evidence="4">Heparinase II/III family protein</fullName>
    </submittedName>
</protein>
<dbReference type="Gene3D" id="2.70.98.70">
    <property type="match status" value="1"/>
</dbReference>
<reference evidence="4" key="1">
    <citation type="submission" date="2020-09" db="EMBL/GenBank/DDBJ databases">
        <title>A novel bacterium of genus Paenibacillus, isolated from South China Sea.</title>
        <authorList>
            <person name="Huang H."/>
            <person name="Mo K."/>
            <person name="Hu Y."/>
        </authorList>
    </citation>
    <scope>NUCLEOTIDE SEQUENCE</scope>
    <source>
        <strain evidence="4">IB182363</strain>
    </source>
</reference>
<feature type="compositionally biased region" description="Polar residues" evidence="2">
    <location>
        <begin position="1"/>
        <end position="21"/>
    </location>
</feature>
<evidence type="ECO:0000313" key="5">
    <source>
        <dbReference type="Proteomes" id="UP000639396"/>
    </source>
</evidence>
<dbReference type="GO" id="GO:0016829">
    <property type="term" value="F:lyase activity"/>
    <property type="evidence" value="ECO:0007669"/>
    <property type="project" value="InterPro"/>
</dbReference>
<dbReference type="GO" id="GO:0030313">
    <property type="term" value="C:cell envelope"/>
    <property type="evidence" value="ECO:0007669"/>
    <property type="project" value="UniProtKB-SubCell"/>
</dbReference>
<dbReference type="InterPro" id="IPR013783">
    <property type="entry name" value="Ig-like_fold"/>
</dbReference>